<dbReference type="Gene3D" id="3.40.50.720">
    <property type="entry name" value="NAD(P)-binding Rossmann-like Domain"/>
    <property type="match status" value="1"/>
</dbReference>
<dbReference type="InterPro" id="IPR052184">
    <property type="entry name" value="SDR_enzymes"/>
</dbReference>
<dbReference type="InterPro" id="IPR002347">
    <property type="entry name" value="SDR_fam"/>
</dbReference>
<accession>A0ABU5I9P2</accession>
<reference evidence="1 2" key="1">
    <citation type="submission" date="2023-12" db="EMBL/GenBank/DDBJ databases">
        <title>Description of Novel Strain Fulvimarina sp. 2208YS6-2-32 isolated from Uroteuthis (Photololigo) edulis.</title>
        <authorList>
            <person name="Park J.-S."/>
        </authorList>
    </citation>
    <scope>NUCLEOTIDE SEQUENCE [LARGE SCALE GENOMIC DNA]</scope>
    <source>
        <strain evidence="1 2">2208YS6-2-32</strain>
    </source>
</reference>
<dbReference type="RefSeq" id="WP_322189026.1">
    <property type="nucleotide sequence ID" value="NZ_JAXLPB010000008.1"/>
</dbReference>
<dbReference type="Proteomes" id="UP001294412">
    <property type="component" value="Unassembled WGS sequence"/>
</dbReference>
<sequence length="221" mass="23508">MAFRTLIIGASGGIGQALAERCAKDGEVVQLSRRADGLDVSDEASIVRAISRLDGAFDRVFVATGVLTAHRDRPEKKLGDCDPAELAALFAINAAGPLLVLKHLVPTLARERAVRIGVLSARIGSIGDNGLGGWYAYRASKAALNQLIRTAAIELRRTHARATLLALHPGTVETPFTADFQDHHATVDAATAADNLVRTLMAHGPEDSGSFWDQNGKPIAW</sequence>
<dbReference type="SUPFAM" id="SSF51735">
    <property type="entry name" value="NAD(P)-binding Rossmann-fold domains"/>
    <property type="match status" value="1"/>
</dbReference>
<dbReference type="PANTHER" id="PTHR45458:SF1">
    <property type="entry name" value="SHORT CHAIN DEHYDROGENASE"/>
    <property type="match status" value="1"/>
</dbReference>
<evidence type="ECO:0000313" key="2">
    <source>
        <dbReference type="Proteomes" id="UP001294412"/>
    </source>
</evidence>
<dbReference type="InterPro" id="IPR036291">
    <property type="entry name" value="NAD(P)-bd_dom_sf"/>
</dbReference>
<name>A0ABU5I9P2_9HYPH</name>
<comment type="caution">
    <text evidence="1">The sequence shown here is derived from an EMBL/GenBank/DDBJ whole genome shotgun (WGS) entry which is preliminary data.</text>
</comment>
<organism evidence="1 2">
    <name type="scientific">Fulvimarina uroteuthidis</name>
    <dbReference type="NCBI Taxonomy" id="3098149"/>
    <lineage>
        <taxon>Bacteria</taxon>
        <taxon>Pseudomonadati</taxon>
        <taxon>Pseudomonadota</taxon>
        <taxon>Alphaproteobacteria</taxon>
        <taxon>Hyphomicrobiales</taxon>
        <taxon>Aurantimonadaceae</taxon>
        <taxon>Fulvimarina</taxon>
    </lineage>
</organism>
<dbReference type="Pfam" id="PF00106">
    <property type="entry name" value="adh_short"/>
    <property type="match status" value="1"/>
</dbReference>
<keyword evidence="2" id="KW-1185">Reference proteome</keyword>
<dbReference type="PANTHER" id="PTHR45458">
    <property type="entry name" value="SHORT-CHAIN DEHYDROGENASE/REDUCTASE SDR"/>
    <property type="match status" value="1"/>
</dbReference>
<proteinExistence type="predicted"/>
<gene>
    <name evidence="1" type="ORF">U0C82_17730</name>
</gene>
<evidence type="ECO:0000313" key="1">
    <source>
        <dbReference type="EMBL" id="MDY8110976.1"/>
    </source>
</evidence>
<dbReference type="EMBL" id="JAXLPB010000008">
    <property type="protein sequence ID" value="MDY8110976.1"/>
    <property type="molecule type" value="Genomic_DNA"/>
</dbReference>
<protein>
    <submittedName>
        <fullName evidence="1">SDR family NAD(P)-dependent oxidoreductase</fullName>
    </submittedName>
</protein>
<dbReference type="PRINTS" id="PR00081">
    <property type="entry name" value="GDHRDH"/>
</dbReference>